<dbReference type="PANTHER" id="PTHR20875">
    <property type="entry name" value="EF-HAND CALCIUM-BINDING DOMAIN-CONTAINING PROTEIN 6-RELATED"/>
    <property type="match status" value="1"/>
</dbReference>
<dbReference type="SUPFAM" id="SSF47473">
    <property type="entry name" value="EF-hand"/>
    <property type="match status" value="2"/>
</dbReference>
<evidence type="ECO:0000259" key="2">
    <source>
        <dbReference type="Pfam" id="PF05295"/>
    </source>
</evidence>
<protein>
    <recommendedName>
        <fullName evidence="2">Dinoflagellate luciferase N-terminal domain-containing protein</fullName>
    </recommendedName>
</protein>
<dbReference type="Proteomes" id="UP000601435">
    <property type="component" value="Unassembled WGS sequence"/>
</dbReference>
<proteinExistence type="predicted"/>
<dbReference type="InterPro" id="IPR052603">
    <property type="entry name" value="EFCB6"/>
</dbReference>
<reference evidence="3" key="1">
    <citation type="submission" date="2021-02" db="EMBL/GenBank/DDBJ databases">
        <authorList>
            <person name="Dougan E. K."/>
            <person name="Rhodes N."/>
            <person name="Thang M."/>
            <person name="Chan C."/>
        </authorList>
    </citation>
    <scope>NUCLEOTIDE SEQUENCE</scope>
</reference>
<comment type="caution">
    <text evidence="3">The sequence shown here is derived from an EMBL/GenBank/DDBJ whole genome shotgun (WGS) entry which is preliminary data.</text>
</comment>
<keyword evidence="4" id="KW-1185">Reference proteome</keyword>
<accession>A0A812PQZ1</accession>
<feature type="domain" description="Dinoflagellate luciferase N-terminal" evidence="2">
    <location>
        <begin position="7"/>
        <end position="80"/>
    </location>
</feature>
<dbReference type="OrthoDB" id="187808at2759"/>
<gene>
    <name evidence="3" type="ORF">SNEC2469_LOCUS8870</name>
</gene>
<organism evidence="3 4">
    <name type="scientific">Symbiodinium necroappetens</name>
    <dbReference type="NCBI Taxonomy" id="1628268"/>
    <lineage>
        <taxon>Eukaryota</taxon>
        <taxon>Sar</taxon>
        <taxon>Alveolata</taxon>
        <taxon>Dinophyceae</taxon>
        <taxon>Suessiales</taxon>
        <taxon>Symbiodiniaceae</taxon>
        <taxon>Symbiodinium</taxon>
    </lineage>
</organism>
<evidence type="ECO:0000256" key="1">
    <source>
        <dbReference type="SAM" id="MobiDB-lite"/>
    </source>
</evidence>
<dbReference type="InterPro" id="IPR011992">
    <property type="entry name" value="EF-hand-dom_pair"/>
</dbReference>
<evidence type="ECO:0000313" key="4">
    <source>
        <dbReference type="Proteomes" id="UP000601435"/>
    </source>
</evidence>
<feature type="region of interest" description="Disordered" evidence="1">
    <location>
        <begin position="333"/>
        <end position="413"/>
    </location>
</feature>
<dbReference type="InterPro" id="IPR007959">
    <property type="entry name" value="Dino_Luciferase_N"/>
</dbReference>
<dbReference type="EMBL" id="CAJNJA010014486">
    <property type="protein sequence ID" value="CAE7343368.1"/>
    <property type="molecule type" value="Genomic_DNA"/>
</dbReference>
<dbReference type="PANTHER" id="PTHR20875:SF0">
    <property type="entry name" value="GH12158P"/>
    <property type="match status" value="1"/>
</dbReference>
<name>A0A812PQZ1_9DINO</name>
<sequence length="645" mass="72153">MALPKKAAELKQYLRNANLPEEFARHCLRTLQMGSLEDFVSYVSSSNYEAELKTRVVDTCAATKGKPLILARVRSAWRSARASLQGPKSSRIAWMESAELSELSKDSEVVDCDIGSLIAQLQNYVFRRRVRIKDAFRDFDLARTSRITKPNFARALCTAAPILKPFEVKALTEHFTESGLQVCWPRVVNYTLFCQAIDDIFGPSNLEKAPKKKVPYPGEKLFSAGGYFKPKSTLGDEELRVILYRVATLCKTRGVEFASCLRARVDAEHPRGSGKVTAAVLLRRFPFMAEFSENDMSVLLRRYSDENGTVHLHSLETDVQDIMEVNRAEEQAAGVYSDDDDMDDALSRSQESPSPSCEAPKAAQSPRKGRRPTRYAVSARPWSRQRPPELQEEQPPRTIRPQTAPSRRSKRADISCQEVLTKIGALSKKRCFRLKEVFRDFDRLRRGVVPCCQMRSALAIAGLDLLAAELQVLEETYSASGPGDSKDDPKTYFRYGDFCADVSLKEAPKQKNDSGRMASSAPLTKLISTIKAKARTRRLELFSAFADRSSGSVAGRVRRSALLRVMHMLGFPLTDLEVDLLCGAFSDDMGFNYLRFCSVVDPFMAPADESKKAVQPPPSIYFDFAGRVVPHPSLSRPASAPQLRR</sequence>
<dbReference type="Pfam" id="PF05295">
    <property type="entry name" value="Luciferase_N"/>
    <property type="match status" value="1"/>
</dbReference>
<dbReference type="AlphaFoldDB" id="A0A812PQZ1"/>
<dbReference type="Gene3D" id="1.10.238.10">
    <property type="entry name" value="EF-hand"/>
    <property type="match status" value="1"/>
</dbReference>
<evidence type="ECO:0000313" key="3">
    <source>
        <dbReference type="EMBL" id="CAE7343368.1"/>
    </source>
</evidence>